<comment type="caution">
    <text evidence="1">The sequence shown here is derived from an EMBL/GenBank/DDBJ whole genome shotgun (WGS) entry which is preliminary data.</text>
</comment>
<dbReference type="EMBL" id="JAHRIN010010834">
    <property type="protein sequence ID" value="MEQ2195348.1"/>
    <property type="molecule type" value="Genomic_DNA"/>
</dbReference>
<reference evidence="1 2" key="1">
    <citation type="submission" date="2021-06" db="EMBL/GenBank/DDBJ databases">
        <authorList>
            <person name="Palmer J.M."/>
        </authorList>
    </citation>
    <scope>NUCLEOTIDE SEQUENCE [LARGE SCALE GENOMIC DNA]</scope>
    <source>
        <strain evidence="1 2">XC_2019</strain>
        <tissue evidence="1">Muscle</tissue>
    </source>
</reference>
<sequence>LHDPGRKDSLEAGGQAALIESVVDSHLILPEVLFKVLVGLTMHAVRKVKLVSSNVVGQPVPGNPGN</sequence>
<dbReference type="Proteomes" id="UP001434883">
    <property type="component" value="Unassembled WGS sequence"/>
</dbReference>
<gene>
    <name evidence="1" type="ORF">XENOCAPTIV_011352</name>
</gene>
<evidence type="ECO:0000313" key="2">
    <source>
        <dbReference type="Proteomes" id="UP001434883"/>
    </source>
</evidence>
<protein>
    <submittedName>
        <fullName evidence="1">Uncharacterized protein</fullName>
    </submittedName>
</protein>
<proteinExistence type="predicted"/>
<name>A0ABV0QHR7_9TELE</name>
<feature type="non-terminal residue" evidence="1">
    <location>
        <position position="1"/>
    </location>
</feature>
<organism evidence="1 2">
    <name type="scientific">Xenoophorus captivus</name>
    <dbReference type="NCBI Taxonomy" id="1517983"/>
    <lineage>
        <taxon>Eukaryota</taxon>
        <taxon>Metazoa</taxon>
        <taxon>Chordata</taxon>
        <taxon>Craniata</taxon>
        <taxon>Vertebrata</taxon>
        <taxon>Euteleostomi</taxon>
        <taxon>Actinopterygii</taxon>
        <taxon>Neopterygii</taxon>
        <taxon>Teleostei</taxon>
        <taxon>Neoteleostei</taxon>
        <taxon>Acanthomorphata</taxon>
        <taxon>Ovalentaria</taxon>
        <taxon>Atherinomorphae</taxon>
        <taxon>Cyprinodontiformes</taxon>
        <taxon>Goodeidae</taxon>
        <taxon>Xenoophorus</taxon>
    </lineage>
</organism>
<keyword evidence="2" id="KW-1185">Reference proteome</keyword>
<evidence type="ECO:0000313" key="1">
    <source>
        <dbReference type="EMBL" id="MEQ2195348.1"/>
    </source>
</evidence>
<accession>A0ABV0QHR7</accession>